<dbReference type="RefSeq" id="WP_128775986.1">
    <property type="nucleotide sequence ID" value="NZ_RYFI01000002.1"/>
</dbReference>
<gene>
    <name evidence="3" type="ORF">EK403_02780</name>
</gene>
<reference evidence="3 4" key="1">
    <citation type="submission" date="2018-12" db="EMBL/GenBank/DDBJ databases">
        <title>bacterium Hansschlegelia zhihuaiae S113.</title>
        <authorList>
            <person name="He J."/>
        </authorList>
    </citation>
    <scope>NUCLEOTIDE SEQUENCE [LARGE SCALE GENOMIC DNA]</scope>
    <source>
        <strain evidence="3 4">S 113</strain>
    </source>
</reference>
<evidence type="ECO:0000313" key="3">
    <source>
        <dbReference type="EMBL" id="RXF74996.1"/>
    </source>
</evidence>
<dbReference type="AlphaFoldDB" id="A0A4Q0MPL8"/>
<dbReference type="SUPFAM" id="SSF48608">
    <property type="entry name" value="Peridinin-chlorophyll protein"/>
    <property type="match status" value="1"/>
</dbReference>
<dbReference type="Proteomes" id="UP000289708">
    <property type="component" value="Unassembled WGS sequence"/>
</dbReference>
<evidence type="ECO:0000313" key="4">
    <source>
        <dbReference type="Proteomes" id="UP000289708"/>
    </source>
</evidence>
<keyword evidence="1" id="KW-0472">Membrane</keyword>
<dbReference type="GO" id="GO:0030076">
    <property type="term" value="C:light-harvesting complex"/>
    <property type="evidence" value="ECO:0007669"/>
    <property type="project" value="InterPro"/>
</dbReference>
<dbReference type="InterPro" id="IPR003399">
    <property type="entry name" value="Mce/MlaD"/>
</dbReference>
<proteinExistence type="predicted"/>
<sequence>METRANHVLVGAFTLAVLAAAFGFVWWFAGVGKTSERAIYRIQFQGAVSGLTPGSGVQFNGIRVGDVTSLNFDPQDPAKVVARIEVFKNTPIRTDTRARLEMTGLTGGAVIQLTGGSQTAESFPLVTTESGDPNNAPVLIAEGSAFQDILESARTVLDQARTTFGDIQGLVGNSRGSIERSLQNVEQFTSALAANSGDLKSFMQNTGVAARQIGNLADNLVPLVTDVQNLVRAVDVNKVDQTMSNAVAFTDSLKKAGPQVEKALTQVAALAEQLRGSGQKVDDVLVRVQGIVNAVDPKTVNAAVDRFNQVLQSVDPAKVTSTIASIEEASRNASRTISAIDPEKINRAVDGFTGLATSIDGPTINRAVASFDRAVSAIDGDKVRATVDNVNRFAEALGRNSQTVDQIIADARNISGRLTGTADKLDALLDDARKLVGSGEAQGAVADFQKASQAVRDLALKLDGRTAEIAAGITRLSSSGQRDLSGFIADGRRTLNNLDAVLGDIRRNPQQFLFGTKGGVPEYRAR</sequence>
<dbReference type="OrthoDB" id="9808689at2"/>
<feature type="transmembrane region" description="Helical" evidence="1">
    <location>
        <begin position="7"/>
        <end position="29"/>
    </location>
</feature>
<organism evidence="3 4">
    <name type="scientific">Hansschlegelia zhihuaiae</name>
    <dbReference type="NCBI Taxonomy" id="405005"/>
    <lineage>
        <taxon>Bacteria</taxon>
        <taxon>Pseudomonadati</taxon>
        <taxon>Pseudomonadota</taxon>
        <taxon>Alphaproteobacteria</taxon>
        <taxon>Hyphomicrobiales</taxon>
        <taxon>Methylopilaceae</taxon>
        <taxon>Hansschlegelia</taxon>
    </lineage>
</organism>
<keyword evidence="1" id="KW-0812">Transmembrane</keyword>
<evidence type="ECO:0000259" key="2">
    <source>
        <dbReference type="Pfam" id="PF02470"/>
    </source>
</evidence>
<keyword evidence="4" id="KW-1185">Reference proteome</keyword>
<keyword evidence="1" id="KW-1133">Transmembrane helix</keyword>
<feature type="domain" description="Mce/MlaD" evidence="2">
    <location>
        <begin position="41"/>
        <end position="116"/>
    </location>
</feature>
<evidence type="ECO:0000256" key="1">
    <source>
        <dbReference type="SAM" id="Phobius"/>
    </source>
</evidence>
<dbReference type="Pfam" id="PF02470">
    <property type="entry name" value="MlaD"/>
    <property type="match status" value="1"/>
</dbReference>
<comment type="caution">
    <text evidence="3">The sequence shown here is derived from an EMBL/GenBank/DDBJ whole genome shotgun (WGS) entry which is preliminary data.</text>
</comment>
<dbReference type="InterPro" id="IPR036550">
    <property type="entry name" value="Peridinin-chlorophyll-bd_sf"/>
</dbReference>
<name>A0A4Q0MPL8_9HYPH</name>
<dbReference type="EMBL" id="RYFI01000002">
    <property type="protein sequence ID" value="RXF74996.1"/>
    <property type="molecule type" value="Genomic_DNA"/>
</dbReference>
<protein>
    <submittedName>
        <fullName evidence="3">MCE family protein</fullName>
    </submittedName>
</protein>
<dbReference type="PANTHER" id="PTHR36698:SF2">
    <property type="entry name" value="MCE_MLAD DOMAIN-CONTAINING PROTEIN"/>
    <property type="match status" value="1"/>
</dbReference>
<dbReference type="PANTHER" id="PTHR36698">
    <property type="entry name" value="BLL5892 PROTEIN"/>
    <property type="match status" value="1"/>
</dbReference>
<accession>A0A4Q0MPL8</accession>